<evidence type="ECO:0000259" key="5">
    <source>
        <dbReference type="PROSITE" id="PS51460"/>
    </source>
</evidence>
<dbReference type="InterPro" id="IPR036534">
    <property type="entry name" value="GAR_dom_sf"/>
</dbReference>
<dbReference type="PROSITE" id="PS51460">
    <property type="entry name" value="GAR"/>
    <property type="match status" value="1"/>
</dbReference>
<keyword evidence="2" id="KW-0963">Cytoplasm</keyword>
<dbReference type="Proteomes" id="UP000279833">
    <property type="component" value="Unassembled WGS sequence"/>
</dbReference>
<organism evidence="8">
    <name type="scientific">Schistosoma curassoni</name>
    <dbReference type="NCBI Taxonomy" id="6186"/>
    <lineage>
        <taxon>Eukaryota</taxon>
        <taxon>Metazoa</taxon>
        <taxon>Spiralia</taxon>
        <taxon>Lophotrochozoa</taxon>
        <taxon>Platyhelminthes</taxon>
        <taxon>Trematoda</taxon>
        <taxon>Digenea</taxon>
        <taxon>Strigeidida</taxon>
        <taxon>Schistosomatoidea</taxon>
        <taxon>Schistosomatidae</taxon>
        <taxon>Schistosoma</taxon>
    </lineage>
</organism>
<feature type="region of interest" description="Disordered" evidence="4">
    <location>
        <begin position="315"/>
        <end position="363"/>
    </location>
</feature>
<dbReference type="WBParaSite" id="SCUD_0000885201-mRNA-1">
    <property type="protein sequence ID" value="SCUD_0000885201-mRNA-1"/>
    <property type="gene ID" value="SCUD_0000885201"/>
</dbReference>
<dbReference type="AlphaFoldDB" id="A0A183K1I9"/>
<keyword evidence="7" id="KW-1185">Reference proteome</keyword>
<comment type="subcellular location">
    <subcellularLocation>
        <location evidence="1">Cytoplasm</location>
        <location evidence="1">Cytoskeleton</location>
    </subcellularLocation>
</comment>
<dbReference type="Pfam" id="PF02187">
    <property type="entry name" value="GAS2"/>
    <property type="match status" value="1"/>
</dbReference>
<feature type="compositionally biased region" description="Low complexity" evidence="4">
    <location>
        <begin position="332"/>
        <end position="347"/>
    </location>
</feature>
<reference evidence="8" key="1">
    <citation type="submission" date="2016-06" db="UniProtKB">
        <authorList>
            <consortium name="WormBaseParasite"/>
        </authorList>
    </citation>
    <scope>IDENTIFICATION</scope>
</reference>
<evidence type="ECO:0000256" key="4">
    <source>
        <dbReference type="SAM" id="MobiDB-lite"/>
    </source>
</evidence>
<name>A0A183K1I9_9TREM</name>
<dbReference type="InterPro" id="IPR003108">
    <property type="entry name" value="GAR_dom"/>
</dbReference>
<evidence type="ECO:0000256" key="2">
    <source>
        <dbReference type="ARBA" id="ARBA00022490"/>
    </source>
</evidence>
<evidence type="ECO:0000313" key="8">
    <source>
        <dbReference type="WBParaSite" id="SCUD_0000885201-mRNA-1"/>
    </source>
</evidence>
<keyword evidence="3" id="KW-0206">Cytoskeleton</keyword>
<feature type="domain" description="GAR" evidence="5">
    <location>
        <begin position="423"/>
        <end position="496"/>
    </location>
</feature>
<dbReference type="GO" id="GO:0008017">
    <property type="term" value="F:microtubule binding"/>
    <property type="evidence" value="ECO:0007669"/>
    <property type="project" value="InterPro"/>
</dbReference>
<dbReference type="Gene3D" id="3.30.920.20">
    <property type="entry name" value="Gas2-like domain"/>
    <property type="match status" value="1"/>
</dbReference>
<feature type="region of interest" description="Disordered" evidence="4">
    <location>
        <begin position="162"/>
        <end position="248"/>
    </location>
</feature>
<feature type="compositionally biased region" description="Basic and acidic residues" evidence="4">
    <location>
        <begin position="210"/>
        <end position="244"/>
    </location>
</feature>
<protein>
    <submittedName>
        <fullName evidence="8">GAR domain-containing protein</fullName>
    </submittedName>
</protein>
<dbReference type="EMBL" id="UZAK01032937">
    <property type="protein sequence ID" value="VDP32846.1"/>
    <property type="molecule type" value="Genomic_DNA"/>
</dbReference>
<accession>A0A183K1I9</accession>
<dbReference type="SUPFAM" id="SSF143575">
    <property type="entry name" value="GAS2 domain-like"/>
    <property type="match status" value="1"/>
</dbReference>
<proteinExistence type="predicted"/>
<feature type="compositionally biased region" description="Basic and acidic residues" evidence="4">
    <location>
        <begin position="183"/>
        <end position="203"/>
    </location>
</feature>
<sequence length="595" mass="68612">MNAYRNLCEIITDNGNSSINNLPSIDVTAQYSPRKEMVNENYNNDYSYSPFTTVADQDNCDRANKLKTSYYNLLNQSSQRIKQLECYHKKLLEDSVDARLRDQQTGFRKDRSCRDQTRHYGSLWNNQLNGIHHFTSTSLITSKHFIAWTGKHYESCHREDATKHYQQQPTMRENKPDFSGGRNQKEALGVDRTHIEESTELRHKASTHMEFLRSNEKRKTKEHITPRNGNRNEKNDQQLDRTRNEGPGQIHFNFDLWKQGYLQWIANRHYRLSDIFNPKALSALRTDRQLSNISTNTDEVNSDLFKRPTRLSNVSTNSQSVYTSSNNIKPQLSNSRSSLIRSSRESLQPLSDNKHKQNVSHKPDEVNCSQFIQAVLHGRPTHDWANPIFIKSAFYTIDQAKKGIVTCHQIIEALSPKKQHKPVPTDKLIEHAIEQETSKCICQPKFQPRKIGKDRYCFGSSSRVYLVRFLNSTTIVRVGGGWMSLNEFLDSRDPCRITHKTSHFGSTPIKPNLMNTNSTSKRESNLGLINVTPINKSRLTTLNNMNSKEQRSFVSTPLTNKDCDMKSLNSSYENEASIHNNSSLLKQTVPSKYFI</sequence>
<evidence type="ECO:0000256" key="1">
    <source>
        <dbReference type="ARBA" id="ARBA00004245"/>
    </source>
</evidence>
<dbReference type="GO" id="GO:0005856">
    <property type="term" value="C:cytoskeleton"/>
    <property type="evidence" value="ECO:0007669"/>
    <property type="project" value="UniProtKB-SubCell"/>
</dbReference>
<evidence type="ECO:0000256" key="3">
    <source>
        <dbReference type="ARBA" id="ARBA00023212"/>
    </source>
</evidence>
<gene>
    <name evidence="6" type="ORF">SCUD_LOCUS8852</name>
</gene>
<feature type="compositionally biased region" description="Polar residues" evidence="4">
    <location>
        <begin position="315"/>
        <end position="331"/>
    </location>
</feature>
<reference evidence="6 7" key="2">
    <citation type="submission" date="2018-11" db="EMBL/GenBank/DDBJ databases">
        <authorList>
            <consortium name="Pathogen Informatics"/>
        </authorList>
    </citation>
    <scope>NUCLEOTIDE SEQUENCE [LARGE SCALE GENOMIC DNA]</scope>
    <source>
        <strain evidence="6">Dakar</strain>
        <strain evidence="7">Dakar, Senegal</strain>
    </source>
</reference>
<evidence type="ECO:0000313" key="6">
    <source>
        <dbReference type="EMBL" id="VDP32846.1"/>
    </source>
</evidence>
<dbReference type="STRING" id="6186.A0A183K1I9"/>
<evidence type="ECO:0000313" key="7">
    <source>
        <dbReference type="Proteomes" id="UP000279833"/>
    </source>
</evidence>
<dbReference type="SMART" id="SM00243">
    <property type="entry name" value="GAS2"/>
    <property type="match status" value="1"/>
</dbReference>